<dbReference type="GO" id="GO:0005096">
    <property type="term" value="F:GTPase activator activity"/>
    <property type="evidence" value="ECO:0007669"/>
    <property type="project" value="UniProtKB-KW"/>
</dbReference>
<organism evidence="4 5">
    <name type="scientific">Cymbomonas tetramitiformis</name>
    <dbReference type="NCBI Taxonomy" id="36881"/>
    <lineage>
        <taxon>Eukaryota</taxon>
        <taxon>Viridiplantae</taxon>
        <taxon>Chlorophyta</taxon>
        <taxon>Pyramimonadophyceae</taxon>
        <taxon>Pyramimonadales</taxon>
        <taxon>Pyramimonadaceae</taxon>
        <taxon>Cymbomonas</taxon>
    </lineage>
</organism>
<feature type="region of interest" description="Disordered" evidence="2">
    <location>
        <begin position="1"/>
        <end position="24"/>
    </location>
</feature>
<dbReference type="AlphaFoldDB" id="A0AAE0GRJ3"/>
<keyword evidence="1" id="KW-0343">GTPase activation</keyword>
<reference evidence="4 5" key="1">
    <citation type="journal article" date="2015" name="Genome Biol. Evol.">
        <title>Comparative Genomics of a Bacterivorous Green Alga Reveals Evolutionary Causalities and Consequences of Phago-Mixotrophic Mode of Nutrition.</title>
        <authorList>
            <person name="Burns J.A."/>
            <person name="Paasch A."/>
            <person name="Narechania A."/>
            <person name="Kim E."/>
        </authorList>
    </citation>
    <scope>NUCLEOTIDE SEQUENCE [LARGE SCALE GENOMIC DNA]</scope>
    <source>
        <strain evidence="4 5">PLY_AMNH</strain>
    </source>
</reference>
<feature type="region of interest" description="Disordered" evidence="2">
    <location>
        <begin position="590"/>
        <end position="629"/>
    </location>
</feature>
<sequence>MQPSATQPELTTRPRSPERKPRSVRWRTYLGVLPPENPKTSAYNGRTAYSSLRQEHLQHPRDFAEDNVEMNNPLSTDPGSSWNKYFNMKGLKGVIMLDLERLHLGHDLVRDESVQLALCRILMVWSVLHPNISYKQGMHELLGPLFLELHRDAVEAGSGPWPSTAEDDEYVNPEAEICDMDYVEHDSYLMFTALMVEPSPPNAKRMLLYFEHLPRPKPEAHMSVGDRVYAILAAADPQLFEHLQTLEVYPQLFLLRWMRLLFGREFHLEDCMTLWDCLFSVVSALRSSGGFTQLVEAFAVAMIMFVRVNLLEYSDSSQCLRRLQRFPPVEDVRVLVETAKTLIPLAVAAPRNFKPNASDAPLPAPPSLTSSSTPARRPPPLRPDFQSPLQTAQARGSQAPMSAPPAPSTRRPVAEQDGPIAPAMPPLNPANLNSATVNAVGTMTARMIVKASSNIIGSVNSLLGSVEGEGQGAAAPTPSGEEAAQPVKVPSAANAGSSLWRQPSDVSDVSGSSFSEATLLAEEPAFMEPRFVDPLQAVALPSGQQESPAPFVTALEDYTGNPPEFSKQSPLADEPISGYEVYDLKNAPSLEKLFSDTEEDSESIGADLPHNNPSQPPSNPLDEADAQSMKTMEVLQGMMERWEGRSSSPITKVTVGNNIFALSEDDDADGAAPNDDLFSPNLEPHEEEEPAWASAPRGWGTDRDADFKELTSALGMVKELQERLRSLRE</sequence>
<name>A0AAE0GRJ3_9CHLO</name>
<protein>
    <recommendedName>
        <fullName evidence="3">Rab-GAP TBC domain-containing protein</fullName>
    </recommendedName>
</protein>
<accession>A0AAE0GRJ3</accession>
<feature type="domain" description="Rab-GAP TBC" evidence="3">
    <location>
        <begin position="16"/>
        <end position="282"/>
    </location>
</feature>
<feature type="region of interest" description="Disordered" evidence="2">
    <location>
        <begin position="354"/>
        <end position="430"/>
    </location>
</feature>
<comment type="caution">
    <text evidence="4">The sequence shown here is derived from an EMBL/GenBank/DDBJ whole genome shotgun (WGS) entry which is preliminary data.</text>
</comment>
<gene>
    <name evidence="4" type="ORF">CYMTET_9406</name>
</gene>
<dbReference type="InterPro" id="IPR035969">
    <property type="entry name" value="Rab-GAP_TBC_sf"/>
</dbReference>
<dbReference type="Pfam" id="PF00566">
    <property type="entry name" value="RabGAP-TBC"/>
    <property type="match status" value="1"/>
</dbReference>
<evidence type="ECO:0000313" key="4">
    <source>
        <dbReference type="EMBL" id="KAK3282870.1"/>
    </source>
</evidence>
<dbReference type="PANTHER" id="PTHR22957">
    <property type="entry name" value="TBC1 DOMAIN FAMILY MEMBER GTPASE-ACTIVATING PROTEIN"/>
    <property type="match status" value="1"/>
</dbReference>
<feature type="compositionally biased region" description="Polar residues" evidence="2">
    <location>
        <begin position="387"/>
        <end position="396"/>
    </location>
</feature>
<dbReference type="Proteomes" id="UP001190700">
    <property type="component" value="Unassembled WGS sequence"/>
</dbReference>
<dbReference type="Gene3D" id="1.10.472.80">
    <property type="entry name" value="Ypt/Rab-GAP domain of gyp1p, domain 3"/>
    <property type="match status" value="1"/>
</dbReference>
<dbReference type="PANTHER" id="PTHR22957:SF337">
    <property type="entry name" value="TBC1 DOMAIN FAMILY MEMBER 5"/>
    <property type="match status" value="1"/>
</dbReference>
<evidence type="ECO:0000259" key="3">
    <source>
        <dbReference type="PROSITE" id="PS50086"/>
    </source>
</evidence>
<proteinExistence type="predicted"/>
<keyword evidence="5" id="KW-1185">Reference proteome</keyword>
<dbReference type="EMBL" id="LGRX02003118">
    <property type="protein sequence ID" value="KAK3282870.1"/>
    <property type="molecule type" value="Genomic_DNA"/>
</dbReference>
<feature type="compositionally biased region" description="Polar residues" evidence="2">
    <location>
        <begin position="1"/>
        <end position="14"/>
    </location>
</feature>
<dbReference type="SMART" id="SM00164">
    <property type="entry name" value="TBC"/>
    <property type="match status" value="1"/>
</dbReference>
<evidence type="ECO:0000256" key="2">
    <source>
        <dbReference type="SAM" id="MobiDB-lite"/>
    </source>
</evidence>
<dbReference type="PROSITE" id="PS50086">
    <property type="entry name" value="TBC_RABGAP"/>
    <property type="match status" value="1"/>
</dbReference>
<dbReference type="InterPro" id="IPR000195">
    <property type="entry name" value="Rab-GAP-TBC_dom"/>
</dbReference>
<evidence type="ECO:0000313" key="5">
    <source>
        <dbReference type="Proteomes" id="UP001190700"/>
    </source>
</evidence>
<dbReference type="SUPFAM" id="SSF47923">
    <property type="entry name" value="Ypt/Rab-GAP domain of gyp1p"/>
    <property type="match status" value="2"/>
</dbReference>
<feature type="region of interest" description="Disordered" evidence="2">
    <location>
        <begin position="468"/>
        <end position="489"/>
    </location>
</feature>
<dbReference type="Gene3D" id="1.10.8.270">
    <property type="entry name" value="putative rabgap domain of human tbc1 domain family member 14 like domains"/>
    <property type="match status" value="1"/>
</dbReference>
<feature type="region of interest" description="Disordered" evidence="2">
    <location>
        <begin position="664"/>
        <end position="704"/>
    </location>
</feature>
<evidence type="ECO:0000256" key="1">
    <source>
        <dbReference type="ARBA" id="ARBA00022468"/>
    </source>
</evidence>